<feature type="compositionally biased region" description="Low complexity" evidence="1">
    <location>
        <begin position="39"/>
        <end position="51"/>
    </location>
</feature>
<evidence type="ECO:0000256" key="1">
    <source>
        <dbReference type="SAM" id="MobiDB-lite"/>
    </source>
</evidence>
<accession>A2VEH5</accession>
<feature type="region of interest" description="Disordered" evidence="1">
    <location>
        <begin position="39"/>
        <end position="104"/>
    </location>
</feature>
<evidence type="ECO:0000313" key="2">
    <source>
        <dbReference type="EMBL" id="ABN49283.1"/>
    </source>
</evidence>
<sequence>MLIRSSAACCWACSWPSAPPTMAKTSMPSPIAPLSRITLASSATSRTPPTTGCAPRVRRRLTTSSARTTTPSWSSSRTASSGRSGSGSSPTPNKQPTFALLLNV</sequence>
<proteinExistence type="evidence at transcript level"/>
<name>A2VEH5_DROME</name>
<reference evidence="2" key="1">
    <citation type="submission" date="2007-02" db="EMBL/GenBank/DDBJ databases">
        <authorList>
            <person name="Stapleton M."/>
            <person name="Carlson J."/>
            <person name="Frise E."/>
            <person name="Kapadia B."/>
            <person name="Park S."/>
            <person name="Wan K."/>
            <person name="Yu C."/>
            <person name="Celniker S."/>
        </authorList>
    </citation>
    <scope>NUCLEOTIDE SEQUENCE</scope>
</reference>
<dbReference type="AlphaFoldDB" id="A2VEH5"/>
<feature type="compositionally biased region" description="Low complexity" evidence="1">
    <location>
        <begin position="62"/>
        <end position="92"/>
    </location>
</feature>
<organism evidence="2">
    <name type="scientific">Drosophila melanogaster</name>
    <name type="common">Fruit fly</name>
    <dbReference type="NCBI Taxonomy" id="7227"/>
    <lineage>
        <taxon>Eukaryota</taxon>
        <taxon>Metazoa</taxon>
        <taxon>Ecdysozoa</taxon>
        <taxon>Arthropoda</taxon>
        <taxon>Hexapoda</taxon>
        <taxon>Insecta</taxon>
        <taxon>Pterygota</taxon>
        <taxon>Neoptera</taxon>
        <taxon>Endopterygota</taxon>
        <taxon>Diptera</taxon>
        <taxon>Brachycera</taxon>
        <taxon>Muscomorpha</taxon>
        <taxon>Ephydroidea</taxon>
        <taxon>Drosophilidae</taxon>
        <taxon>Drosophila</taxon>
        <taxon>Sophophora</taxon>
    </lineage>
</organism>
<dbReference type="EMBL" id="BT030144">
    <property type="protein sequence ID" value="ABN49283.1"/>
    <property type="molecule type" value="mRNA"/>
</dbReference>
<protein>
    <submittedName>
        <fullName evidence="2">IP17595p</fullName>
    </submittedName>
</protein>